<protein>
    <submittedName>
        <fullName evidence="1">Uncharacterized protein</fullName>
    </submittedName>
</protein>
<evidence type="ECO:0000313" key="1">
    <source>
        <dbReference type="EMBL" id="RJP72716.1"/>
    </source>
</evidence>
<organism evidence="1 2">
    <name type="scientific">Candidatus Abyssobacteria bacterium SURF_17</name>
    <dbReference type="NCBI Taxonomy" id="2093361"/>
    <lineage>
        <taxon>Bacteria</taxon>
        <taxon>Pseudomonadati</taxon>
        <taxon>Candidatus Hydrogenedentota</taxon>
        <taxon>Candidatus Abyssobacteria</taxon>
    </lineage>
</organism>
<evidence type="ECO:0000313" key="2">
    <source>
        <dbReference type="Proteomes" id="UP000285961"/>
    </source>
</evidence>
<dbReference type="Proteomes" id="UP000285961">
    <property type="component" value="Unassembled WGS sequence"/>
</dbReference>
<comment type="caution">
    <text evidence="1">The sequence shown here is derived from an EMBL/GenBank/DDBJ whole genome shotgun (WGS) entry which is preliminary data.</text>
</comment>
<accession>A0A419F2V8</accession>
<name>A0A419F2V8_9BACT</name>
<dbReference type="EMBL" id="QZKI01000041">
    <property type="protein sequence ID" value="RJP72716.1"/>
    <property type="molecule type" value="Genomic_DNA"/>
</dbReference>
<gene>
    <name evidence="1" type="ORF">C4532_05685</name>
</gene>
<reference evidence="1 2" key="1">
    <citation type="journal article" date="2017" name="ISME J.">
        <title>Energy and carbon metabolisms in a deep terrestrial subsurface fluid microbial community.</title>
        <authorList>
            <person name="Momper L."/>
            <person name="Jungbluth S.P."/>
            <person name="Lee M.D."/>
            <person name="Amend J.P."/>
        </authorList>
    </citation>
    <scope>NUCLEOTIDE SEQUENCE [LARGE SCALE GENOMIC DNA]</scope>
    <source>
        <strain evidence="1">SURF_17</strain>
    </source>
</reference>
<dbReference type="AlphaFoldDB" id="A0A419F2V8"/>
<sequence length="64" mass="7134">MGEIVHTSRIKIVREKGPTRRATIEGFDEPIYYGVHGGIKKFYKVEPEKEHAATLDHIVAATAA</sequence>
<proteinExistence type="predicted"/>